<sequence>MNVLKKSTLALAIAGFASAASAATISPDLQNTYTDMDHWVLSNEGIEVGQYHQDIIKFDLKVENAHESRYEFDIVLPESISLQDLTLAPITPLKLFQNTSGDNFYVSNNDNTDSEIVIRVGTGSFSVESAKFNSTNNTLTLVSGVGQSLLPGSSIGIQIGSTAKKVRVKGAADIVINTYKETREFIETASRTFATTADQFELTLREGTSELVDRVDNSFFASEVYYNDDRVVSATHGTEDRASTNELYRDTNEGVIRLTNDQRLVARAEAEDVDIQLYADFNAQGAFASAHDKFVFGGDNDGAIVETETVATFKVDDSETSLAAAKNDIRLAFDNSAAPVVSELQNEFEIGAVLNYSGNMSGATIKAANVKLDTTPFGEWTLNQAIINVPYMPIGYKAKGIDAVFEIANRGWADAPIKVKGFDQHGNVFPATPLVDAGKQENGGVASAQTIVKVSADDILATFGLEEGDQRKMNITFMIDANRSDIDLVPYYNNNGGRTPIMNSQYKDGADR</sequence>
<dbReference type="Proteomes" id="UP000315115">
    <property type="component" value="Chromosome 1"/>
</dbReference>
<dbReference type="RefSeq" id="WP_143691770.1">
    <property type="nucleotide sequence ID" value="NZ_AP019798.1"/>
</dbReference>
<protein>
    <submittedName>
        <fullName evidence="2">Uncharacterized protein</fullName>
    </submittedName>
</protein>
<gene>
    <name evidence="2" type="ORF">VroAM7_02340</name>
</gene>
<accession>A0A510I2E5</accession>
<keyword evidence="1" id="KW-0732">Signal</keyword>
<proteinExistence type="predicted"/>
<name>A0A510I2E5_9VIBR</name>
<evidence type="ECO:0000313" key="3">
    <source>
        <dbReference type="Proteomes" id="UP000315115"/>
    </source>
</evidence>
<reference evidence="3" key="1">
    <citation type="submission" date="2019-07" db="EMBL/GenBank/DDBJ databases">
        <title>Complete Genome Sequences of Vibrion rotiferianus strain AM7.</title>
        <authorList>
            <person name="Miyazaki K."/>
            <person name="Wiseschart A."/>
            <person name="Pootanakit K."/>
            <person name="Ishimori K."/>
            <person name="Kitahara K."/>
        </authorList>
    </citation>
    <scope>NUCLEOTIDE SEQUENCE [LARGE SCALE GENOMIC DNA]</scope>
    <source>
        <strain evidence="3">AM7</strain>
    </source>
</reference>
<feature type="chain" id="PRO_5022100197" evidence="1">
    <location>
        <begin position="23"/>
        <end position="512"/>
    </location>
</feature>
<evidence type="ECO:0000313" key="2">
    <source>
        <dbReference type="EMBL" id="BBL87581.1"/>
    </source>
</evidence>
<feature type="signal peptide" evidence="1">
    <location>
        <begin position="1"/>
        <end position="22"/>
    </location>
</feature>
<dbReference type="EMBL" id="AP019798">
    <property type="protein sequence ID" value="BBL87581.1"/>
    <property type="molecule type" value="Genomic_DNA"/>
</dbReference>
<dbReference type="AlphaFoldDB" id="A0A510I2E5"/>
<organism evidence="2 3">
    <name type="scientific">Vibrio rotiferianus</name>
    <dbReference type="NCBI Taxonomy" id="190895"/>
    <lineage>
        <taxon>Bacteria</taxon>
        <taxon>Pseudomonadati</taxon>
        <taxon>Pseudomonadota</taxon>
        <taxon>Gammaproteobacteria</taxon>
        <taxon>Vibrionales</taxon>
        <taxon>Vibrionaceae</taxon>
        <taxon>Vibrio</taxon>
    </lineage>
</organism>
<evidence type="ECO:0000256" key="1">
    <source>
        <dbReference type="SAM" id="SignalP"/>
    </source>
</evidence>